<name>A0A3B0WGF7_9ZZZZ</name>
<proteinExistence type="predicted"/>
<sequence length="409" mass="44634">MKYSCHSFRRKLQVTVVTLALPVIVSAETGNADLQKQIDALQNQVTALNSEVQQAAEWKNPNTLVHMAGYADVGFISPENGNDSFVVGSFSPIFHFQYRDVVMLESELEFEVGEDGETEVALEYLTIDWFVSDYATIVAGKFLSPIGQFRQNIHPSWINKMPSAPPGFGHDGAAPVSDLGLQVRGGFPLGNMRATYAVYASNGPELNSETEDELEFEIDGVAAEGFGVDRDGKKTYGGRFSLLPLSSVEIGLSVVTGKASVTVLEGNEINPPATGLEPGAEFDNEESRDYDVTGVDFVWFTGNMSLRGEYVKTEIGEAEGGVTAGEGGTWSAWYSQLAYRLPDTKWEGVIRYSDFDSPNDIQDVTQSMVGINYLVSNNFIAKLAYEMNDGTTGFAADDDRTLLQLAYGF</sequence>
<feature type="coiled-coil region" evidence="1">
    <location>
        <begin position="24"/>
        <end position="51"/>
    </location>
</feature>
<protein>
    <recommendedName>
        <fullName evidence="3">Porin</fullName>
    </recommendedName>
</protein>
<dbReference type="EMBL" id="UOFE01000002">
    <property type="protein sequence ID" value="VAW50362.1"/>
    <property type="molecule type" value="Genomic_DNA"/>
</dbReference>
<accession>A0A3B0WGF7</accession>
<dbReference type="Gene3D" id="2.40.160.10">
    <property type="entry name" value="Porin"/>
    <property type="match status" value="1"/>
</dbReference>
<keyword evidence="1" id="KW-0175">Coiled coil</keyword>
<dbReference type="Pfam" id="PF07396">
    <property type="entry name" value="Porin_O_P"/>
    <property type="match status" value="1"/>
</dbReference>
<dbReference type="InterPro" id="IPR010870">
    <property type="entry name" value="Porin_O/P"/>
</dbReference>
<dbReference type="AlphaFoldDB" id="A0A3B0WGF7"/>
<dbReference type="SUPFAM" id="SSF56935">
    <property type="entry name" value="Porins"/>
    <property type="match status" value="1"/>
</dbReference>
<evidence type="ECO:0000313" key="2">
    <source>
        <dbReference type="EMBL" id="VAW50362.1"/>
    </source>
</evidence>
<evidence type="ECO:0000256" key="1">
    <source>
        <dbReference type="SAM" id="Coils"/>
    </source>
</evidence>
<evidence type="ECO:0008006" key="3">
    <source>
        <dbReference type="Google" id="ProtNLM"/>
    </source>
</evidence>
<organism evidence="2">
    <name type="scientific">hydrothermal vent metagenome</name>
    <dbReference type="NCBI Taxonomy" id="652676"/>
    <lineage>
        <taxon>unclassified sequences</taxon>
        <taxon>metagenomes</taxon>
        <taxon>ecological metagenomes</taxon>
    </lineage>
</organism>
<dbReference type="InterPro" id="IPR023614">
    <property type="entry name" value="Porin_dom_sf"/>
</dbReference>
<reference evidence="2" key="1">
    <citation type="submission" date="2018-06" db="EMBL/GenBank/DDBJ databases">
        <authorList>
            <person name="Zhirakovskaya E."/>
        </authorList>
    </citation>
    <scope>NUCLEOTIDE SEQUENCE</scope>
</reference>
<gene>
    <name evidence="2" type="ORF">MNBD_GAMMA05-1383</name>
</gene>